<dbReference type="PROSITE" id="PS50928">
    <property type="entry name" value="ABC_TM1"/>
    <property type="match status" value="1"/>
</dbReference>
<evidence type="ECO:0000256" key="2">
    <source>
        <dbReference type="ARBA" id="ARBA00022448"/>
    </source>
</evidence>
<accession>A0A7C9VWB8</accession>
<dbReference type="Gene3D" id="1.10.3720.10">
    <property type="entry name" value="MetI-like"/>
    <property type="match status" value="1"/>
</dbReference>
<dbReference type="Proteomes" id="UP000481360">
    <property type="component" value="Unassembled WGS sequence"/>
</dbReference>
<feature type="transmembrane region" description="Helical" evidence="7">
    <location>
        <begin position="168"/>
        <end position="192"/>
    </location>
</feature>
<gene>
    <name evidence="9" type="ORF">G7043_26695</name>
</gene>
<comment type="similarity">
    <text evidence="7">Belongs to the binding-protein-dependent transport system permease family.</text>
</comment>
<evidence type="ECO:0000256" key="1">
    <source>
        <dbReference type="ARBA" id="ARBA00004651"/>
    </source>
</evidence>
<dbReference type="AlphaFoldDB" id="A0A7C9VWB8"/>
<comment type="caution">
    <text evidence="9">The sequence shown here is derived from an EMBL/GenBank/DDBJ whole genome shotgun (WGS) entry which is preliminary data.</text>
</comment>
<name>A0A7C9VWB8_9PSEU</name>
<sequence length="315" mass="35471">MADAHRRTPVRAAAPRTRRRKRSYWPQYLAISPFFVIFAVFGLFPVLFSLYLAFHRWNGLGEMEFVGLDQFRFLVEDSTFWLALRNTFVIWFLSTVPTLCLALVIAAMLNSTVRFTSVYRIAYFVPNITSLVAVAIFFGAVFSTNFGLVNAFLQTMGLPAFEWLTDPFGMKIAVASVMTWQWTGYNAIIYLAGMQAIPSDLYEAAKVDGAGPVQTFFRITVPMLRPIILFTVIVSTVNGLQSFTESQVLFGSNTTLNPNTGGPGQGALTMVLYFYHQAFDNRDFGYGAAISWAVFLVIVLFAVINWRLVQRRVSE</sequence>
<dbReference type="CDD" id="cd06261">
    <property type="entry name" value="TM_PBP2"/>
    <property type="match status" value="1"/>
</dbReference>
<keyword evidence="4 7" id="KW-0812">Transmembrane</keyword>
<keyword evidence="10" id="KW-1185">Reference proteome</keyword>
<dbReference type="InterPro" id="IPR000515">
    <property type="entry name" value="MetI-like"/>
</dbReference>
<dbReference type="PANTHER" id="PTHR30193:SF37">
    <property type="entry name" value="INNER MEMBRANE ABC TRANSPORTER PERMEASE PROTEIN YCJO"/>
    <property type="match status" value="1"/>
</dbReference>
<evidence type="ECO:0000256" key="6">
    <source>
        <dbReference type="ARBA" id="ARBA00023136"/>
    </source>
</evidence>
<evidence type="ECO:0000256" key="3">
    <source>
        <dbReference type="ARBA" id="ARBA00022475"/>
    </source>
</evidence>
<organism evidence="9 10">
    <name type="scientific">Lentzea alba</name>
    <dbReference type="NCBI Taxonomy" id="2714351"/>
    <lineage>
        <taxon>Bacteria</taxon>
        <taxon>Bacillati</taxon>
        <taxon>Actinomycetota</taxon>
        <taxon>Actinomycetes</taxon>
        <taxon>Pseudonocardiales</taxon>
        <taxon>Pseudonocardiaceae</taxon>
        <taxon>Lentzea</taxon>
    </lineage>
</organism>
<dbReference type="PANTHER" id="PTHR30193">
    <property type="entry name" value="ABC TRANSPORTER PERMEASE PROTEIN"/>
    <property type="match status" value="1"/>
</dbReference>
<dbReference type="GO" id="GO:0005886">
    <property type="term" value="C:plasma membrane"/>
    <property type="evidence" value="ECO:0007669"/>
    <property type="project" value="UniProtKB-SubCell"/>
</dbReference>
<feature type="domain" description="ABC transmembrane type-1" evidence="8">
    <location>
        <begin position="84"/>
        <end position="305"/>
    </location>
</feature>
<comment type="subcellular location">
    <subcellularLocation>
        <location evidence="1 7">Cell membrane</location>
        <topology evidence="1 7">Multi-pass membrane protein</topology>
    </subcellularLocation>
</comment>
<dbReference type="EMBL" id="JAAMPJ010000007">
    <property type="protein sequence ID" value="NGY62516.1"/>
    <property type="molecule type" value="Genomic_DNA"/>
</dbReference>
<dbReference type="InterPro" id="IPR051393">
    <property type="entry name" value="ABC_transporter_permease"/>
</dbReference>
<evidence type="ECO:0000313" key="10">
    <source>
        <dbReference type="Proteomes" id="UP000481360"/>
    </source>
</evidence>
<protein>
    <submittedName>
        <fullName evidence="9">Sugar ABC transporter permease</fullName>
    </submittedName>
</protein>
<keyword evidence="2 7" id="KW-0813">Transport</keyword>
<feature type="transmembrane region" description="Helical" evidence="7">
    <location>
        <begin position="284"/>
        <end position="306"/>
    </location>
</feature>
<evidence type="ECO:0000259" key="8">
    <source>
        <dbReference type="PROSITE" id="PS50928"/>
    </source>
</evidence>
<dbReference type="GO" id="GO:0055085">
    <property type="term" value="P:transmembrane transport"/>
    <property type="evidence" value="ECO:0007669"/>
    <property type="project" value="InterPro"/>
</dbReference>
<feature type="transmembrane region" description="Helical" evidence="7">
    <location>
        <begin position="28"/>
        <end position="54"/>
    </location>
</feature>
<feature type="transmembrane region" description="Helical" evidence="7">
    <location>
        <begin position="88"/>
        <end position="109"/>
    </location>
</feature>
<evidence type="ECO:0000313" key="9">
    <source>
        <dbReference type="EMBL" id="NGY62516.1"/>
    </source>
</evidence>
<keyword evidence="5 7" id="KW-1133">Transmembrane helix</keyword>
<evidence type="ECO:0000256" key="7">
    <source>
        <dbReference type="RuleBase" id="RU363032"/>
    </source>
</evidence>
<reference evidence="9 10" key="1">
    <citation type="submission" date="2020-03" db="EMBL/GenBank/DDBJ databases">
        <title>Isolation and identification of active actinomycetes.</title>
        <authorList>
            <person name="Sun X."/>
        </authorList>
    </citation>
    <scope>NUCLEOTIDE SEQUENCE [LARGE SCALE GENOMIC DNA]</scope>
    <source>
        <strain evidence="9 10">NEAU-D13</strain>
    </source>
</reference>
<dbReference type="SUPFAM" id="SSF161098">
    <property type="entry name" value="MetI-like"/>
    <property type="match status" value="1"/>
</dbReference>
<dbReference type="InterPro" id="IPR035906">
    <property type="entry name" value="MetI-like_sf"/>
</dbReference>
<keyword evidence="6 7" id="KW-0472">Membrane</keyword>
<dbReference type="Pfam" id="PF00528">
    <property type="entry name" value="BPD_transp_1"/>
    <property type="match status" value="1"/>
</dbReference>
<evidence type="ECO:0000256" key="4">
    <source>
        <dbReference type="ARBA" id="ARBA00022692"/>
    </source>
</evidence>
<proteinExistence type="inferred from homology"/>
<evidence type="ECO:0000256" key="5">
    <source>
        <dbReference type="ARBA" id="ARBA00022989"/>
    </source>
</evidence>
<keyword evidence="3" id="KW-1003">Cell membrane</keyword>
<feature type="transmembrane region" description="Helical" evidence="7">
    <location>
        <begin position="121"/>
        <end position="148"/>
    </location>
</feature>